<sequence>MRAAALLLLFLSSPALAHAGETHGGWTLAPWIVVPLLASASLYGWGWLRLRRRSEYGRTALGRAALLFAAGWATLAAALVSPLHEAGEASFTMHMIEHELIMLPAALLLVAARPGAVFLWGLPAAARNRIGRAVHAAKPVWRGLTDPVAATLLQLAVMAGWHAPALFGRALERDSWHVAQHLSFLLSALLFWWAMTHGRGGRHGHGTASLCLFLTSLGGGALGALMTFSGSPWYEGYAAMGMTPQGLTPIEDQQLAGLLMWIPGGIFHAAAALYFLWQWLKSSEVSHAFAE</sequence>
<keyword evidence="5 6" id="KW-0472">Membrane</keyword>
<reference evidence="8 9" key="1">
    <citation type="submission" date="2019-03" db="EMBL/GenBank/DDBJ databases">
        <title>Genome sequence of Sphingomonas sp. 17J27-24.</title>
        <authorList>
            <person name="Kim M."/>
            <person name="Maeng S."/>
            <person name="Sathiyaraj S."/>
        </authorList>
    </citation>
    <scope>NUCLEOTIDE SEQUENCE [LARGE SCALE GENOMIC DNA]</scope>
    <source>
        <strain evidence="8 9">17J27-24</strain>
    </source>
</reference>
<dbReference type="RefSeq" id="WP_135085264.1">
    <property type="nucleotide sequence ID" value="NZ_SPDV01000011.1"/>
</dbReference>
<dbReference type="Pfam" id="PF09678">
    <property type="entry name" value="Caa3_CtaG"/>
    <property type="match status" value="1"/>
</dbReference>
<feature type="chain" id="PRO_5021275527" evidence="7">
    <location>
        <begin position="18"/>
        <end position="291"/>
    </location>
</feature>
<evidence type="ECO:0000256" key="1">
    <source>
        <dbReference type="ARBA" id="ARBA00004651"/>
    </source>
</evidence>
<feature type="transmembrane region" description="Helical" evidence="6">
    <location>
        <begin position="175"/>
        <end position="195"/>
    </location>
</feature>
<dbReference type="AlphaFoldDB" id="A0A4Y8ZUQ8"/>
<evidence type="ECO:0000256" key="2">
    <source>
        <dbReference type="ARBA" id="ARBA00022475"/>
    </source>
</evidence>
<accession>A0A4Y8ZUQ8</accession>
<comment type="subcellular location">
    <subcellularLocation>
        <location evidence="1">Cell membrane</location>
        <topology evidence="1">Multi-pass membrane protein</topology>
    </subcellularLocation>
</comment>
<feature type="transmembrane region" description="Helical" evidence="6">
    <location>
        <begin position="60"/>
        <end position="80"/>
    </location>
</feature>
<gene>
    <name evidence="8" type="ORF">E2493_07350</name>
</gene>
<organism evidence="8 9">
    <name type="scientific">Sphingomonas parva</name>
    <dbReference type="NCBI Taxonomy" id="2555898"/>
    <lineage>
        <taxon>Bacteria</taxon>
        <taxon>Pseudomonadati</taxon>
        <taxon>Pseudomonadota</taxon>
        <taxon>Alphaproteobacteria</taxon>
        <taxon>Sphingomonadales</taxon>
        <taxon>Sphingomonadaceae</taxon>
        <taxon>Sphingomonas</taxon>
    </lineage>
</organism>
<keyword evidence="2" id="KW-1003">Cell membrane</keyword>
<keyword evidence="3 6" id="KW-0812">Transmembrane</keyword>
<evidence type="ECO:0000256" key="3">
    <source>
        <dbReference type="ARBA" id="ARBA00022692"/>
    </source>
</evidence>
<dbReference type="GO" id="GO:0005886">
    <property type="term" value="C:plasma membrane"/>
    <property type="evidence" value="ECO:0007669"/>
    <property type="project" value="UniProtKB-SubCell"/>
</dbReference>
<dbReference type="InterPro" id="IPR019108">
    <property type="entry name" value="Caa3_assmbl_CtaG-rel"/>
</dbReference>
<feature type="signal peptide" evidence="7">
    <location>
        <begin position="1"/>
        <end position="17"/>
    </location>
</feature>
<feature type="transmembrane region" description="Helical" evidence="6">
    <location>
        <begin position="143"/>
        <end position="163"/>
    </location>
</feature>
<evidence type="ECO:0000313" key="8">
    <source>
        <dbReference type="EMBL" id="TFI58875.1"/>
    </source>
</evidence>
<comment type="caution">
    <text evidence="8">The sequence shown here is derived from an EMBL/GenBank/DDBJ whole genome shotgun (WGS) entry which is preliminary data.</text>
</comment>
<evidence type="ECO:0000256" key="6">
    <source>
        <dbReference type="SAM" id="Phobius"/>
    </source>
</evidence>
<keyword evidence="7" id="KW-0732">Signal</keyword>
<protein>
    <submittedName>
        <fullName evidence="8">Cytochrome c oxidase assembly protein</fullName>
    </submittedName>
</protein>
<dbReference type="OrthoDB" id="259025at2"/>
<keyword evidence="4 6" id="KW-1133">Transmembrane helix</keyword>
<evidence type="ECO:0000256" key="5">
    <source>
        <dbReference type="ARBA" id="ARBA00023136"/>
    </source>
</evidence>
<proteinExistence type="predicted"/>
<dbReference type="Proteomes" id="UP000298213">
    <property type="component" value="Unassembled WGS sequence"/>
</dbReference>
<dbReference type="EMBL" id="SPDV01000011">
    <property type="protein sequence ID" value="TFI58875.1"/>
    <property type="molecule type" value="Genomic_DNA"/>
</dbReference>
<feature type="transmembrane region" description="Helical" evidence="6">
    <location>
        <begin position="29"/>
        <end position="48"/>
    </location>
</feature>
<evidence type="ECO:0000256" key="7">
    <source>
        <dbReference type="SAM" id="SignalP"/>
    </source>
</evidence>
<name>A0A4Y8ZUQ8_9SPHN</name>
<keyword evidence="9" id="KW-1185">Reference proteome</keyword>
<evidence type="ECO:0000256" key="4">
    <source>
        <dbReference type="ARBA" id="ARBA00022989"/>
    </source>
</evidence>
<evidence type="ECO:0000313" key="9">
    <source>
        <dbReference type="Proteomes" id="UP000298213"/>
    </source>
</evidence>
<feature type="transmembrane region" description="Helical" evidence="6">
    <location>
        <begin position="100"/>
        <end position="122"/>
    </location>
</feature>
<feature type="transmembrane region" description="Helical" evidence="6">
    <location>
        <begin position="207"/>
        <end position="234"/>
    </location>
</feature>
<feature type="transmembrane region" description="Helical" evidence="6">
    <location>
        <begin position="254"/>
        <end position="277"/>
    </location>
</feature>